<reference evidence="1 2" key="1">
    <citation type="submission" date="2019-05" db="EMBL/GenBank/DDBJ databases">
        <title>Emergence of the Ug99 lineage of the wheat stem rust pathogen through somatic hybridization.</title>
        <authorList>
            <person name="Li F."/>
            <person name="Upadhyaya N.M."/>
            <person name="Sperschneider J."/>
            <person name="Matny O."/>
            <person name="Nguyen-Phuc H."/>
            <person name="Mago R."/>
            <person name="Raley C."/>
            <person name="Miller M.E."/>
            <person name="Silverstein K.A.T."/>
            <person name="Henningsen E."/>
            <person name="Hirsch C.D."/>
            <person name="Visser B."/>
            <person name="Pretorius Z.A."/>
            <person name="Steffenson B.J."/>
            <person name="Schwessinger B."/>
            <person name="Dodds P.N."/>
            <person name="Figueroa M."/>
        </authorList>
    </citation>
    <scope>NUCLEOTIDE SEQUENCE [LARGE SCALE GENOMIC DNA]</scope>
    <source>
        <strain evidence="1">21-0</strain>
    </source>
</reference>
<dbReference type="AlphaFoldDB" id="A0A5B0LXR6"/>
<dbReference type="Proteomes" id="UP000324748">
    <property type="component" value="Unassembled WGS sequence"/>
</dbReference>
<comment type="caution">
    <text evidence="1">The sequence shown here is derived from an EMBL/GenBank/DDBJ whole genome shotgun (WGS) entry which is preliminary data.</text>
</comment>
<accession>A0A5B0LXR6</accession>
<protein>
    <submittedName>
        <fullName evidence="1">Uncharacterized protein</fullName>
    </submittedName>
</protein>
<proteinExistence type="predicted"/>
<gene>
    <name evidence="1" type="ORF">PGT21_030939</name>
</gene>
<dbReference type="EMBL" id="VSWC01000183">
    <property type="protein sequence ID" value="KAA1069657.1"/>
    <property type="molecule type" value="Genomic_DNA"/>
</dbReference>
<keyword evidence="2" id="KW-1185">Reference proteome</keyword>
<organism evidence="1 2">
    <name type="scientific">Puccinia graminis f. sp. tritici</name>
    <dbReference type="NCBI Taxonomy" id="56615"/>
    <lineage>
        <taxon>Eukaryota</taxon>
        <taxon>Fungi</taxon>
        <taxon>Dikarya</taxon>
        <taxon>Basidiomycota</taxon>
        <taxon>Pucciniomycotina</taxon>
        <taxon>Pucciniomycetes</taxon>
        <taxon>Pucciniales</taxon>
        <taxon>Pucciniaceae</taxon>
        <taxon>Puccinia</taxon>
    </lineage>
</organism>
<evidence type="ECO:0000313" key="1">
    <source>
        <dbReference type="EMBL" id="KAA1069657.1"/>
    </source>
</evidence>
<name>A0A5B0LXR6_PUCGR</name>
<evidence type="ECO:0000313" key="2">
    <source>
        <dbReference type="Proteomes" id="UP000324748"/>
    </source>
</evidence>
<sequence>MMGSSKFIFLTNWPTAIHVNSPGLLNRPVYPLDNPPLENPSRLSTIQLSVIHPTIFLSTIFSLGSSSAAIDLSASLLDYLHHGSSSAAMGSSNISFVGLGPISLGLLSIPPMTSLYL</sequence>